<proteinExistence type="predicted"/>
<evidence type="ECO:0000313" key="3">
    <source>
        <dbReference type="Proteomes" id="UP000434957"/>
    </source>
</evidence>
<reference evidence="2 3" key="1">
    <citation type="submission" date="2018-08" db="EMBL/GenBank/DDBJ databases">
        <title>Genomic investigation of the strawberry pathogen Phytophthora fragariae indicates pathogenicity is determined by transcriptional variation in three key races.</title>
        <authorList>
            <person name="Adams T.M."/>
            <person name="Armitage A.D."/>
            <person name="Sobczyk M.K."/>
            <person name="Bates H.J."/>
            <person name="Dunwell J.M."/>
            <person name="Nellist C.F."/>
            <person name="Harrison R.J."/>
        </authorList>
    </citation>
    <scope>NUCLEOTIDE SEQUENCE [LARGE SCALE GENOMIC DNA]</scope>
    <source>
        <strain evidence="2 3">SCRP333</strain>
    </source>
</reference>
<dbReference type="Proteomes" id="UP000434957">
    <property type="component" value="Unassembled WGS sequence"/>
</dbReference>
<evidence type="ECO:0000313" key="2">
    <source>
        <dbReference type="EMBL" id="KAE9321586.1"/>
    </source>
</evidence>
<gene>
    <name evidence="2" type="ORF">PR003_g17428</name>
</gene>
<evidence type="ECO:0000256" key="1">
    <source>
        <dbReference type="SAM" id="SignalP"/>
    </source>
</evidence>
<feature type="signal peptide" evidence="1">
    <location>
        <begin position="1"/>
        <end position="26"/>
    </location>
</feature>
<protein>
    <recommendedName>
        <fullName evidence="4">Secreted protein</fullName>
    </recommendedName>
</protein>
<feature type="chain" id="PRO_5025568091" description="Secreted protein" evidence="1">
    <location>
        <begin position="27"/>
        <end position="133"/>
    </location>
</feature>
<accession>A0A6A4EQI3</accession>
<dbReference type="AlphaFoldDB" id="A0A6A4EQI3"/>
<dbReference type="EMBL" id="QXFT01001334">
    <property type="protein sequence ID" value="KAE9321586.1"/>
    <property type="molecule type" value="Genomic_DNA"/>
</dbReference>
<name>A0A6A4EQI3_9STRA</name>
<keyword evidence="1" id="KW-0732">Signal</keyword>
<organism evidence="2 3">
    <name type="scientific">Phytophthora rubi</name>
    <dbReference type="NCBI Taxonomy" id="129364"/>
    <lineage>
        <taxon>Eukaryota</taxon>
        <taxon>Sar</taxon>
        <taxon>Stramenopiles</taxon>
        <taxon>Oomycota</taxon>
        <taxon>Peronosporomycetes</taxon>
        <taxon>Peronosporales</taxon>
        <taxon>Peronosporaceae</taxon>
        <taxon>Phytophthora</taxon>
    </lineage>
</organism>
<evidence type="ECO:0008006" key="4">
    <source>
        <dbReference type="Google" id="ProtNLM"/>
    </source>
</evidence>
<sequence length="133" mass="14587">MHTRQKNCLLLSNRLVASIIWGAVTSTTDTTDNVLAPTFIPSCPQRRWCCAQPVPLHQLEVIAFPVIIVEVSDSKVRVYPSVAWNAATSPATHRYDGGLAGWFISTRDANRIYIGPGCTVLGSMRSRVFAVSL</sequence>
<comment type="caution">
    <text evidence="2">The sequence shown here is derived from an EMBL/GenBank/DDBJ whole genome shotgun (WGS) entry which is preliminary data.</text>
</comment>
<keyword evidence="3" id="KW-1185">Reference proteome</keyword>